<comment type="caution">
    <text evidence="2">The sequence shown here is derived from an EMBL/GenBank/DDBJ whole genome shotgun (WGS) entry which is preliminary data.</text>
</comment>
<organism evidence="2">
    <name type="scientific">marine sediment metagenome</name>
    <dbReference type="NCBI Taxonomy" id="412755"/>
    <lineage>
        <taxon>unclassified sequences</taxon>
        <taxon>metagenomes</taxon>
        <taxon>ecological metagenomes</taxon>
    </lineage>
</organism>
<name>X1MV70_9ZZZZ</name>
<dbReference type="PROSITE" id="PS51257">
    <property type="entry name" value="PROKAR_LIPOPROTEIN"/>
    <property type="match status" value="1"/>
</dbReference>
<feature type="non-terminal residue" evidence="2">
    <location>
        <position position="115"/>
    </location>
</feature>
<feature type="domain" description="3-keto-alpha-glucoside-1,2-lyase/3-keto-2-hydroxy-glucal hydratase" evidence="1">
    <location>
        <begin position="34"/>
        <end position="113"/>
    </location>
</feature>
<accession>X1MV70</accession>
<evidence type="ECO:0000259" key="1">
    <source>
        <dbReference type="Pfam" id="PF06439"/>
    </source>
</evidence>
<sequence length="115" mass="13258">MYLFKFLKKPVFIAIIAIVFFTLSCKNKSAEEDGWQDLFDGKTLNGWKVLNQDWRNPDSKPDFYVEDNMIICNTTLNTGGGYLVTEKSYDDFILELDVKIDTSLNSGIQCRGQIW</sequence>
<reference evidence="2" key="1">
    <citation type="journal article" date="2014" name="Front. Microbiol.">
        <title>High frequency of phylogenetically diverse reductive dehalogenase-homologous genes in deep subseafloor sedimentary metagenomes.</title>
        <authorList>
            <person name="Kawai M."/>
            <person name="Futagami T."/>
            <person name="Toyoda A."/>
            <person name="Takaki Y."/>
            <person name="Nishi S."/>
            <person name="Hori S."/>
            <person name="Arai W."/>
            <person name="Tsubouchi T."/>
            <person name="Morono Y."/>
            <person name="Uchiyama I."/>
            <person name="Ito T."/>
            <person name="Fujiyama A."/>
            <person name="Inagaki F."/>
            <person name="Takami H."/>
        </authorList>
    </citation>
    <scope>NUCLEOTIDE SEQUENCE</scope>
    <source>
        <strain evidence="2">Expedition CK06-06</strain>
    </source>
</reference>
<dbReference type="InterPro" id="IPR010496">
    <property type="entry name" value="AL/BT2_dom"/>
</dbReference>
<dbReference type="GO" id="GO:0016787">
    <property type="term" value="F:hydrolase activity"/>
    <property type="evidence" value="ECO:0007669"/>
    <property type="project" value="InterPro"/>
</dbReference>
<gene>
    <name evidence="2" type="ORF">S06H3_45716</name>
</gene>
<dbReference type="Gene3D" id="2.60.120.560">
    <property type="entry name" value="Exo-inulinase, domain 1"/>
    <property type="match status" value="1"/>
</dbReference>
<evidence type="ECO:0000313" key="2">
    <source>
        <dbReference type="EMBL" id="GAI35163.1"/>
    </source>
</evidence>
<dbReference type="Pfam" id="PF06439">
    <property type="entry name" value="3keto-disac_hyd"/>
    <property type="match status" value="1"/>
</dbReference>
<protein>
    <recommendedName>
        <fullName evidence="1">3-keto-alpha-glucoside-1,2-lyase/3-keto-2-hydroxy-glucal hydratase domain-containing protein</fullName>
    </recommendedName>
</protein>
<dbReference type="EMBL" id="BARV01028574">
    <property type="protein sequence ID" value="GAI35163.1"/>
    <property type="molecule type" value="Genomic_DNA"/>
</dbReference>
<proteinExistence type="predicted"/>
<dbReference type="AlphaFoldDB" id="X1MV70"/>